<sequence>MAQVTEKKTEKKSKRLEDVPIVRDVPKVFPEDLPGLSPTRQIHEAQVEAFEKEKVKDENLHGDLDNSTSKVLIALDSWKSGLLVYKLPLSVVPMAQHGSRHLHLCQQILDMFKDEGRFPETSGSLVQPEIPRWKWDDIGIDFITRLPETTSSYDTP</sequence>
<gene>
    <name evidence="1" type="ORF">Tco_0953685</name>
</gene>
<evidence type="ECO:0000313" key="2">
    <source>
        <dbReference type="Proteomes" id="UP001151760"/>
    </source>
</evidence>
<reference evidence="1" key="1">
    <citation type="journal article" date="2022" name="Int. J. Mol. Sci.">
        <title>Draft Genome of Tanacetum Coccineum: Genomic Comparison of Closely Related Tanacetum-Family Plants.</title>
        <authorList>
            <person name="Yamashiro T."/>
            <person name="Shiraishi A."/>
            <person name="Nakayama K."/>
            <person name="Satake H."/>
        </authorList>
    </citation>
    <scope>NUCLEOTIDE SEQUENCE</scope>
</reference>
<keyword evidence="2" id="KW-1185">Reference proteome</keyword>
<reference evidence="1" key="2">
    <citation type="submission" date="2022-01" db="EMBL/GenBank/DDBJ databases">
        <authorList>
            <person name="Yamashiro T."/>
            <person name="Shiraishi A."/>
            <person name="Satake H."/>
            <person name="Nakayama K."/>
        </authorList>
    </citation>
    <scope>NUCLEOTIDE SEQUENCE</scope>
</reference>
<dbReference type="Proteomes" id="UP001151760">
    <property type="component" value="Unassembled WGS sequence"/>
</dbReference>
<accession>A0ABQ5E0L6</accession>
<proteinExistence type="predicted"/>
<evidence type="ECO:0000313" key="1">
    <source>
        <dbReference type="EMBL" id="GJT44970.1"/>
    </source>
</evidence>
<comment type="caution">
    <text evidence="1">The sequence shown here is derived from an EMBL/GenBank/DDBJ whole genome shotgun (WGS) entry which is preliminary data.</text>
</comment>
<dbReference type="EMBL" id="BQNB010015859">
    <property type="protein sequence ID" value="GJT44970.1"/>
    <property type="molecule type" value="Genomic_DNA"/>
</dbReference>
<protein>
    <submittedName>
        <fullName evidence="1">Uncharacterized protein</fullName>
    </submittedName>
</protein>
<organism evidence="1 2">
    <name type="scientific">Tanacetum coccineum</name>
    <dbReference type="NCBI Taxonomy" id="301880"/>
    <lineage>
        <taxon>Eukaryota</taxon>
        <taxon>Viridiplantae</taxon>
        <taxon>Streptophyta</taxon>
        <taxon>Embryophyta</taxon>
        <taxon>Tracheophyta</taxon>
        <taxon>Spermatophyta</taxon>
        <taxon>Magnoliopsida</taxon>
        <taxon>eudicotyledons</taxon>
        <taxon>Gunneridae</taxon>
        <taxon>Pentapetalae</taxon>
        <taxon>asterids</taxon>
        <taxon>campanulids</taxon>
        <taxon>Asterales</taxon>
        <taxon>Asteraceae</taxon>
        <taxon>Asteroideae</taxon>
        <taxon>Anthemideae</taxon>
        <taxon>Anthemidinae</taxon>
        <taxon>Tanacetum</taxon>
    </lineage>
</organism>
<name>A0ABQ5E0L6_9ASTR</name>